<evidence type="ECO:0000313" key="10">
    <source>
        <dbReference type="Proteomes" id="UP000051276"/>
    </source>
</evidence>
<evidence type="ECO:0000313" key="9">
    <source>
        <dbReference type="EMBL" id="KRT58343.1"/>
    </source>
</evidence>
<dbReference type="EMBL" id="LMXI01000360">
    <property type="protein sequence ID" value="KRT58343.1"/>
    <property type="molecule type" value="Genomic_DNA"/>
</dbReference>
<evidence type="ECO:0000259" key="5">
    <source>
        <dbReference type="PROSITE" id="PS50112"/>
    </source>
</evidence>
<evidence type="ECO:0000259" key="7">
    <source>
        <dbReference type="PROSITE" id="PS50887"/>
    </source>
</evidence>
<dbReference type="InterPro" id="IPR000160">
    <property type="entry name" value="GGDEF_dom"/>
</dbReference>
<gene>
    <name evidence="8" type="ORF">Ga0074115_1542</name>
    <name evidence="9" type="ORF">Ga0076813_13342</name>
</gene>
<dbReference type="SUPFAM" id="SSF55785">
    <property type="entry name" value="PYP-like sensor domain (PAS domain)"/>
    <property type="match status" value="1"/>
</dbReference>
<dbReference type="PROSITE" id="PS50112">
    <property type="entry name" value="PAS"/>
    <property type="match status" value="1"/>
</dbReference>
<dbReference type="AlphaFoldDB" id="A0A0T5Z125"/>
<dbReference type="PROSITE" id="PS50883">
    <property type="entry name" value="EAL"/>
    <property type="match status" value="1"/>
</dbReference>
<dbReference type="SMART" id="SM00052">
    <property type="entry name" value="EAL"/>
    <property type="match status" value="1"/>
</dbReference>
<evidence type="ECO:0000313" key="11">
    <source>
        <dbReference type="Proteomes" id="UP000051634"/>
    </source>
</evidence>
<dbReference type="PROSITE" id="PS50887">
    <property type="entry name" value="GGDEF"/>
    <property type="match status" value="1"/>
</dbReference>
<keyword evidence="3" id="KW-0973">c-di-GMP</keyword>
<dbReference type="CDD" id="cd01948">
    <property type="entry name" value="EAL"/>
    <property type="match status" value="1"/>
</dbReference>
<feature type="domain" description="GGDEF" evidence="7">
    <location>
        <begin position="228"/>
        <end position="361"/>
    </location>
</feature>
<evidence type="ECO:0000256" key="2">
    <source>
        <dbReference type="ARBA" id="ARBA00012282"/>
    </source>
</evidence>
<dbReference type="CDD" id="cd01949">
    <property type="entry name" value="GGDEF"/>
    <property type="match status" value="1"/>
</dbReference>
<evidence type="ECO:0000256" key="1">
    <source>
        <dbReference type="ARBA" id="ARBA00001946"/>
    </source>
</evidence>
<dbReference type="GO" id="GO:0071732">
    <property type="term" value="P:cellular response to nitric oxide"/>
    <property type="evidence" value="ECO:0007669"/>
    <property type="project" value="UniProtKB-ARBA"/>
</dbReference>
<dbReference type="PANTHER" id="PTHR44757">
    <property type="entry name" value="DIGUANYLATE CYCLASE DGCP"/>
    <property type="match status" value="1"/>
</dbReference>
<dbReference type="FunFam" id="3.30.70.270:FF:000001">
    <property type="entry name" value="Diguanylate cyclase domain protein"/>
    <property type="match status" value="1"/>
</dbReference>
<dbReference type="Gene3D" id="3.30.70.270">
    <property type="match status" value="1"/>
</dbReference>
<comment type="caution">
    <text evidence="8">The sequence shown here is derived from an EMBL/GenBank/DDBJ whole genome shotgun (WGS) entry which is preliminary data.</text>
</comment>
<dbReference type="Pfam" id="PF00990">
    <property type="entry name" value="GGDEF"/>
    <property type="match status" value="1"/>
</dbReference>
<dbReference type="EMBL" id="LDXT01000043">
    <property type="protein sequence ID" value="KRT56546.1"/>
    <property type="molecule type" value="Genomic_DNA"/>
</dbReference>
<dbReference type="Gene3D" id="3.20.20.450">
    <property type="entry name" value="EAL domain"/>
    <property type="match status" value="1"/>
</dbReference>
<comment type="cofactor">
    <cofactor evidence="1">
        <name>Mg(2+)</name>
        <dbReference type="ChEBI" id="CHEBI:18420"/>
    </cofactor>
</comment>
<dbReference type="InterPro" id="IPR029787">
    <property type="entry name" value="Nucleotide_cyclase"/>
</dbReference>
<evidence type="ECO:0000313" key="8">
    <source>
        <dbReference type="EMBL" id="KRT56546.1"/>
    </source>
</evidence>
<dbReference type="NCBIfam" id="TIGR00229">
    <property type="entry name" value="sensory_box"/>
    <property type="match status" value="1"/>
</dbReference>
<dbReference type="STRING" id="54398.Ga0074115_1542"/>
<dbReference type="Proteomes" id="UP000051276">
    <property type="component" value="Unassembled WGS sequence"/>
</dbReference>
<feature type="domain" description="PAS" evidence="5">
    <location>
        <begin position="72"/>
        <end position="142"/>
    </location>
</feature>
<dbReference type="Pfam" id="PF00563">
    <property type="entry name" value="EAL"/>
    <property type="match status" value="1"/>
</dbReference>
<dbReference type="InterPro" id="IPR035965">
    <property type="entry name" value="PAS-like_dom_sf"/>
</dbReference>
<name>A0A0T5Z125_9GAMM</name>
<protein>
    <recommendedName>
        <fullName evidence="2">cyclic-guanylate-specific phosphodiesterase</fullName>
        <ecNumber evidence="2">3.1.4.52</ecNumber>
    </recommendedName>
</protein>
<dbReference type="PATRIC" id="fig|54398.3.peg.3112"/>
<dbReference type="FunFam" id="3.20.20.450:FF:000001">
    <property type="entry name" value="Cyclic di-GMP phosphodiesterase yahA"/>
    <property type="match status" value="1"/>
</dbReference>
<dbReference type="RefSeq" id="WP_232433146.1">
    <property type="nucleotide sequence ID" value="NZ_KQ556878.1"/>
</dbReference>
<dbReference type="EC" id="3.1.4.52" evidence="2"/>
<dbReference type="SUPFAM" id="SSF55073">
    <property type="entry name" value="Nucleotide cyclase"/>
    <property type="match status" value="1"/>
</dbReference>
<dbReference type="InterPro" id="IPR035919">
    <property type="entry name" value="EAL_sf"/>
</dbReference>
<proteinExistence type="predicted"/>
<dbReference type="InterPro" id="IPR001633">
    <property type="entry name" value="EAL_dom"/>
</dbReference>
<organism evidence="8 11">
    <name type="scientific">endosymbiont of Ridgeia piscesae</name>
    <dbReference type="NCBI Taxonomy" id="54398"/>
    <lineage>
        <taxon>Bacteria</taxon>
        <taxon>Pseudomonadati</taxon>
        <taxon>Pseudomonadota</taxon>
        <taxon>Gammaproteobacteria</taxon>
        <taxon>sulfur-oxidizing symbionts</taxon>
    </lineage>
</organism>
<sequence>MNEELHRLLTRQLRKLSLSPDQPPEPASWQELLSRIDQAYHDADQDRYTLERSLTLSSEEMQTLYQRQKSSYETRLHAIVGALHDLLFLNDEDGLYLEVLTARNDLLYRPAEEIKGKTIHDIFPPEMAEQFLSTIHKALQSQTLQVIEYNLNIPSGSDWFEARIMPTELMVNGKQTVICLVRDISELRRSREALKHMATHDPLTGQANRKLFEERLDQALSRATRTGHAGTVMFLDLDRFKIINDSLGHAVGDELLKQVTGRLKEVCRTEDTIARLGGDEFALLIEDIDSKADAEHIADKILQRFSAPFFVQGHDLDITASIGITLFPLHGNDGSELIRQADATMYSAKNAGRNCYRLFSHAISQRDQAAFSLERQLRRAIVNDELFLEYQPQFRLSDGQLTGLEALVRWRSPGRGLISPGEFIPIAETSGLIDEIGLWVFHSACEQAAAWDKEELEYCRLAINISRRQLMHNHLGHSLAEVLAATGARASRLECEITESAVIEEASVASHNLLAMSQLGLQLAIDDFGTGHASLANLKRFPLNRLKIDRTFVNDVGRDPDDEAIIRATVYLAHGLGLEVIAEGVENEIQKGFLRETGCDEIQGYLCGRPMPVEQATALLRKD</sequence>
<dbReference type="InterPro" id="IPR052155">
    <property type="entry name" value="Biofilm_reg_signaling"/>
</dbReference>
<dbReference type="Proteomes" id="UP000051634">
    <property type="component" value="Unassembled WGS sequence"/>
</dbReference>
<dbReference type="NCBIfam" id="TIGR00254">
    <property type="entry name" value="GGDEF"/>
    <property type="match status" value="1"/>
</dbReference>
<accession>A0A0T5Z125</accession>
<evidence type="ECO:0000256" key="3">
    <source>
        <dbReference type="ARBA" id="ARBA00022636"/>
    </source>
</evidence>
<dbReference type="Pfam" id="PF08448">
    <property type="entry name" value="PAS_4"/>
    <property type="match status" value="1"/>
</dbReference>
<dbReference type="GO" id="GO:0071111">
    <property type="term" value="F:cyclic-guanylate-specific phosphodiesterase activity"/>
    <property type="evidence" value="ECO:0007669"/>
    <property type="project" value="UniProtKB-EC"/>
</dbReference>
<evidence type="ECO:0000259" key="6">
    <source>
        <dbReference type="PROSITE" id="PS50883"/>
    </source>
</evidence>
<dbReference type="SMART" id="SM00267">
    <property type="entry name" value="GGDEF"/>
    <property type="match status" value="1"/>
</dbReference>
<dbReference type="SUPFAM" id="SSF141868">
    <property type="entry name" value="EAL domain-like"/>
    <property type="match status" value="1"/>
</dbReference>
<dbReference type="CDD" id="cd00130">
    <property type="entry name" value="PAS"/>
    <property type="match status" value="1"/>
</dbReference>
<evidence type="ECO:0000256" key="4">
    <source>
        <dbReference type="ARBA" id="ARBA00051114"/>
    </source>
</evidence>
<dbReference type="InterPro" id="IPR043128">
    <property type="entry name" value="Rev_trsase/Diguanyl_cyclase"/>
</dbReference>
<feature type="domain" description="EAL" evidence="6">
    <location>
        <begin position="370"/>
        <end position="623"/>
    </location>
</feature>
<dbReference type="PANTHER" id="PTHR44757:SF2">
    <property type="entry name" value="BIOFILM ARCHITECTURE MAINTENANCE PROTEIN MBAA"/>
    <property type="match status" value="1"/>
</dbReference>
<dbReference type="InterPro" id="IPR000014">
    <property type="entry name" value="PAS"/>
</dbReference>
<comment type="catalytic activity">
    <reaction evidence="4">
        <text>3',3'-c-di-GMP + H2O = 5'-phosphoguanylyl(3'-&gt;5')guanosine + H(+)</text>
        <dbReference type="Rhea" id="RHEA:24902"/>
        <dbReference type="ChEBI" id="CHEBI:15377"/>
        <dbReference type="ChEBI" id="CHEBI:15378"/>
        <dbReference type="ChEBI" id="CHEBI:58754"/>
        <dbReference type="ChEBI" id="CHEBI:58805"/>
        <dbReference type="EC" id="3.1.4.52"/>
    </reaction>
    <physiologicalReaction direction="left-to-right" evidence="4">
        <dbReference type="Rhea" id="RHEA:24903"/>
    </physiologicalReaction>
</comment>
<reference evidence="10 11" key="1">
    <citation type="submission" date="2015-11" db="EMBL/GenBank/DDBJ databases">
        <title>The genome of Candidatus Endoriftia persephone in Ridgeia piscesae and population structure of the North Eastern Pacific vestimentiferan symbionts.</title>
        <authorList>
            <person name="Perez M."/>
            <person name="Juniper K.S."/>
        </authorList>
    </citation>
    <scope>NUCLEOTIDE SEQUENCE [LARGE SCALE GENOMIC DNA]</scope>
    <source>
        <strain evidence="9">Ind10</strain>
        <strain evidence="8">Ind11</strain>
    </source>
</reference>
<dbReference type="Gene3D" id="3.30.450.20">
    <property type="entry name" value="PAS domain"/>
    <property type="match status" value="1"/>
</dbReference>
<keyword evidence="11" id="KW-1185">Reference proteome</keyword>
<dbReference type="InterPro" id="IPR013656">
    <property type="entry name" value="PAS_4"/>
</dbReference>